<dbReference type="InterPro" id="IPR036390">
    <property type="entry name" value="WH_DNA-bd_sf"/>
</dbReference>
<evidence type="ECO:0000259" key="4">
    <source>
        <dbReference type="PROSITE" id="PS50949"/>
    </source>
</evidence>
<dbReference type="GO" id="GO:0045892">
    <property type="term" value="P:negative regulation of DNA-templated transcription"/>
    <property type="evidence" value="ECO:0007669"/>
    <property type="project" value="TreeGrafter"/>
</dbReference>
<accession>A0A931ACD3</accession>
<keyword evidence="1" id="KW-0805">Transcription regulation</keyword>
<proteinExistence type="predicted"/>
<sequence length="84" mass="9241">MVKIDPDGLRAPYLQLADALRARIEAGEFPPGRKVPSQTELEQETGLSRNTVKKALDVLKNESLLITAPGRGLFVAERQDNQPT</sequence>
<evidence type="ECO:0000256" key="1">
    <source>
        <dbReference type="ARBA" id="ARBA00023015"/>
    </source>
</evidence>
<protein>
    <submittedName>
        <fullName evidence="5">GntR family transcriptional regulator</fullName>
    </submittedName>
</protein>
<gene>
    <name evidence="5" type="ORF">ITP53_22940</name>
</gene>
<dbReference type="SUPFAM" id="SSF46785">
    <property type="entry name" value="Winged helix' DNA-binding domain"/>
    <property type="match status" value="1"/>
</dbReference>
<dbReference type="InterPro" id="IPR000524">
    <property type="entry name" value="Tscrpt_reg_HTH_GntR"/>
</dbReference>
<dbReference type="PANTHER" id="PTHR44846:SF17">
    <property type="entry name" value="GNTR-FAMILY TRANSCRIPTIONAL REGULATOR"/>
    <property type="match status" value="1"/>
</dbReference>
<dbReference type="EMBL" id="JADOGI010000068">
    <property type="protein sequence ID" value="MBF8188529.1"/>
    <property type="molecule type" value="Genomic_DNA"/>
</dbReference>
<dbReference type="GO" id="GO:0003700">
    <property type="term" value="F:DNA-binding transcription factor activity"/>
    <property type="evidence" value="ECO:0007669"/>
    <property type="project" value="InterPro"/>
</dbReference>
<evidence type="ECO:0000313" key="5">
    <source>
        <dbReference type="EMBL" id="MBF8188529.1"/>
    </source>
</evidence>
<dbReference type="GO" id="GO:0003677">
    <property type="term" value="F:DNA binding"/>
    <property type="evidence" value="ECO:0007669"/>
    <property type="project" value="UniProtKB-KW"/>
</dbReference>
<keyword evidence="3" id="KW-0804">Transcription</keyword>
<comment type="caution">
    <text evidence="5">The sequence shown here is derived from an EMBL/GenBank/DDBJ whole genome shotgun (WGS) entry which is preliminary data.</text>
</comment>
<dbReference type="Proteomes" id="UP000605361">
    <property type="component" value="Unassembled WGS sequence"/>
</dbReference>
<name>A0A931ACD3_9ACTN</name>
<reference evidence="5" key="1">
    <citation type="submission" date="2020-11" db="EMBL/GenBank/DDBJ databases">
        <title>Whole-genome analyses of Nonomuraea sp. K274.</title>
        <authorList>
            <person name="Veyisoglu A."/>
        </authorList>
    </citation>
    <scope>NUCLEOTIDE SEQUENCE</scope>
    <source>
        <strain evidence="5">K274</strain>
    </source>
</reference>
<evidence type="ECO:0000256" key="2">
    <source>
        <dbReference type="ARBA" id="ARBA00023125"/>
    </source>
</evidence>
<dbReference type="AlphaFoldDB" id="A0A931ACD3"/>
<feature type="domain" description="HTH gntR-type" evidence="4">
    <location>
        <begin position="10"/>
        <end position="78"/>
    </location>
</feature>
<keyword evidence="2" id="KW-0238">DNA-binding</keyword>
<dbReference type="Pfam" id="PF00392">
    <property type="entry name" value="GntR"/>
    <property type="match status" value="1"/>
</dbReference>
<dbReference type="PANTHER" id="PTHR44846">
    <property type="entry name" value="MANNOSYL-D-GLYCERATE TRANSPORT/METABOLISM SYSTEM REPRESSOR MNGR-RELATED"/>
    <property type="match status" value="1"/>
</dbReference>
<evidence type="ECO:0000256" key="3">
    <source>
        <dbReference type="ARBA" id="ARBA00023163"/>
    </source>
</evidence>
<keyword evidence="6" id="KW-1185">Reference proteome</keyword>
<organism evidence="5 6">
    <name type="scientific">Nonomuraea cypriaca</name>
    <dbReference type="NCBI Taxonomy" id="1187855"/>
    <lineage>
        <taxon>Bacteria</taxon>
        <taxon>Bacillati</taxon>
        <taxon>Actinomycetota</taxon>
        <taxon>Actinomycetes</taxon>
        <taxon>Streptosporangiales</taxon>
        <taxon>Streptosporangiaceae</taxon>
        <taxon>Nonomuraea</taxon>
    </lineage>
</organism>
<dbReference type="CDD" id="cd07377">
    <property type="entry name" value="WHTH_GntR"/>
    <property type="match status" value="1"/>
</dbReference>
<dbReference type="SMART" id="SM00345">
    <property type="entry name" value="HTH_GNTR"/>
    <property type="match status" value="1"/>
</dbReference>
<dbReference type="PROSITE" id="PS50949">
    <property type="entry name" value="HTH_GNTR"/>
    <property type="match status" value="1"/>
</dbReference>
<dbReference type="Gene3D" id="1.10.10.10">
    <property type="entry name" value="Winged helix-like DNA-binding domain superfamily/Winged helix DNA-binding domain"/>
    <property type="match status" value="1"/>
</dbReference>
<dbReference type="InterPro" id="IPR050679">
    <property type="entry name" value="Bact_HTH_transcr_reg"/>
</dbReference>
<evidence type="ECO:0000313" key="6">
    <source>
        <dbReference type="Proteomes" id="UP000605361"/>
    </source>
</evidence>
<dbReference type="InterPro" id="IPR036388">
    <property type="entry name" value="WH-like_DNA-bd_sf"/>
</dbReference>
<dbReference type="PRINTS" id="PR00035">
    <property type="entry name" value="HTHGNTR"/>
</dbReference>